<keyword evidence="2" id="KW-1185">Reference proteome</keyword>
<comment type="caution">
    <text evidence="1">The sequence shown here is derived from an EMBL/GenBank/DDBJ whole genome shotgun (WGS) entry which is preliminary data.</text>
</comment>
<sequence length="116" mass="12600">MAPPVTPDGRYIVVRGRLWRRANPNLPEAERQAHVAALMQARRAVRAALGAGDAAALKAARADVDAAKVALGERGPVWWEDSEDLNRHMVRNTRYADWFAGVKGTPAGTVASRTET</sequence>
<protein>
    <submittedName>
        <fullName evidence="1">Uncharacterized protein</fullName>
    </submittedName>
</protein>
<gene>
    <name evidence="1" type="ORF">GCM10011380_09130</name>
</gene>
<evidence type="ECO:0000313" key="1">
    <source>
        <dbReference type="EMBL" id="GGB21708.1"/>
    </source>
</evidence>
<dbReference type="Proteomes" id="UP000623067">
    <property type="component" value="Unassembled WGS sequence"/>
</dbReference>
<proteinExistence type="predicted"/>
<dbReference type="AlphaFoldDB" id="A0A916SZM1"/>
<evidence type="ECO:0000313" key="2">
    <source>
        <dbReference type="Proteomes" id="UP000623067"/>
    </source>
</evidence>
<reference evidence="1" key="1">
    <citation type="journal article" date="2014" name="Int. J. Syst. Evol. Microbiol.">
        <title>Complete genome sequence of Corynebacterium casei LMG S-19264T (=DSM 44701T), isolated from a smear-ripened cheese.</title>
        <authorList>
            <consortium name="US DOE Joint Genome Institute (JGI-PGF)"/>
            <person name="Walter F."/>
            <person name="Albersmeier A."/>
            <person name="Kalinowski J."/>
            <person name="Ruckert C."/>
        </authorList>
    </citation>
    <scope>NUCLEOTIDE SEQUENCE</scope>
    <source>
        <strain evidence="1">CGMCC 1.15330</strain>
    </source>
</reference>
<accession>A0A916SZM1</accession>
<name>A0A916SZM1_9SPHN</name>
<organism evidence="1 2">
    <name type="scientific">Sphingomonas metalli</name>
    <dbReference type="NCBI Taxonomy" id="1779358"/>
    <lineage>
        <taxon>Bacteria</taxon>
        <taxon>Pseudomonadati</taxon>
        <taxon>Pseudomonadota</taxon>
        <taxon>Alphaproteobacteria</taxon>
        <taxon>Sphingomonadales</taxon>
        <taxon>Sphingomonadaceae</taxon>
        <taxon>Sphingomonas</taxon>
    </lineage>
</organism>
<dbReference type="EMBL" id="BMIH01000001">
    <property type="protein sequence ID" value="GGB21708.1"/>
    <property type="molecule type" value="Genomic_DNA"/>
</dbReference>
<reference evidence="1" key="2">
    <citation type="submission" date="2020-09" db="EMBL/GenBank/DDBJ databases">
        <authorList>
            <person name="Sun Q."/>
            <person name="Zhou Y."/>
        </authorList>
    </citation>
    <scope>NUCLEOTIDE SEQUENCE</scope>
    <source>
        <strain evidence="1">CGMCC 1.15330</strain>
    </source>
</reference>